<dbReference type="RefSeq" id="WP_240100206.1">
    <property type="nucleotide sequence ID" value="NZ_JAJSON010000025.1"/>
</dbReference>
<accession>A0A9X2A724</accession>
<dbReference type="PROSITE" id="PS51257">
    <property type="entry name" value="PROKAR_LIPOPROTEIN"/>
    <property type="match status" value="1"/>
</dbReference>
<proteinExistence type="predicted"/>
<dbReference type="Pfam" id="PF15892">
    <property type="entry name" value="BNR_4"/>
    <property type="match status" value="1"/>
</dbReference>
<dbReference type="CDD" id="cd15482">
    <property type="entry name" value="Sialidase_non-viral"/>
    <property type="match status" value="1"/>
</dbReference>
<dbReference type="SUPFAM" id="SSF50939">
    <property type="entry name" value="Sialidases"/>
    <property type="match status" value="1"/>
</dbReference>
<evidence type="ECO:0000313" key="3">
    <source>
        <dbReference type="Proteomes" id="UP001139344"/>
    </source>
</evidence>
<dbReference type="EMBL" id="JAJSON010000025">
    <property type="protein sequence ID" value="MCG9972854.1"/>
    <property type="molecule type" value="Genomic_DNA"/>
</dbReference>
<gene>
    <name evidence="2" type="ORF">LU635_14480</name>
</gene>
<protein>
    <submittedName>
        <fullName evidence="2">BNR repeat-containing protein</fullName>
    </submittedName>
</protein>
<comment type="caution">
    <text evidence="2">The sequence shown here is derived from an EMBL/GenBank/DDBJ whole genome shotgun (WGS) entry which is preliminary data.</text>
</comment>
<feature type="chain" id="PRO_5040781774" evidence="1">
    <location>
        <begin position="21"/>
        <end position="429"/>
    </location>
</feature>
<feature type="signal peptide" evidence="1">
    <location>
        <begin position="1"/>
        <end position="20"/>
    </location>
</feature>
<name>A0A9X2A724_9FLAO</name>
<dbReference type="InterPro" id="IPR036278">
    <property type="entry name" value="Sialidase_sf"/>
</dbReference>
<dbReference type="Proteomes" id="UP001139344">
    <property type="component" value="Unassembled WGS sequence"/>
</dbReference>
<keyword evidence="1" id="KW-0732">Signal</keyword>
<sequence>MKKLLLLTVCLILTSCSGIKTTTSEVGKGWAKNSVNTVIFRKNAIISNKNYQFTAYYDNSSNLILAKRRLDKSTWEVHKTRYKGNSKDAHNAISIALDGDGYLHVSWDHHDTNLRYAISKKPSGLELGNELKMTGKLEEKVSYPQFYKLPNGNLLFMYRSGQSGRGSLVLNRFNNKTKTWEQIHENLINGEEQRNAYWQATVDRDGNIHLSWVWRESWDVATNHDLAYAVSKDNGQTWERSDGEKYELPITAATAEYAWKIPQNSNLINQTSMTTDRDGNPYIASYWNEGGKTQYHLVYLENGEWKKENTGFRKTSFDLSGGGTKKIPISRPEIMVNSGKAYLLFRDAERDNKISLAYKNISKGESWKIKDLTSYSVGEWEPNYDLELFSLKKELHIFVQNVSQMDSEGLSTQEPTPVKILKVKSLPKK</sequence>
<evidence type="ECO:0000313" key="2">
    <source>
        <dbReference type="EMBL" id="MCG9972854.1"/>
    </source>
</evidence>
<organism evidence="2 3">
    <name type="scientific">Christiangramia crocea</name>
    <dbReference type="NCBI Taxonomy" id="2904124"/>
    <lineage>
        <taxon>Bacteria</taxon>
        <taxon>Pseudomonadati</taxon>
        <taxon>Bacteroidota</taxon>
        <taxon>Flavobacteriia</taxon>
        <taxon>Flavobacteriales</taxon>
        <taxon>Flavobacteriaceae</taxon>
        <taxon>Christiangramia</taxon>
    </lineage>
</organism>
<evidence type="ECO:0000256" key="1">
    <source>
        <dbReference type="SAM" id="SignalP"/>
    </source>
</evidence>
<keyword evidence="3" id="KW-1185">Reference proteome</keyword>
<dbReference type="Gene3D" id="2.120.10.10">
    <property type="match status" value="1"/>
</dbReference>
<dbReference type="AlphaFoldDB" id="A0A9X2A724"/>
<reference evidence="2" key="1">
    <citation type="submission" date="2021-12" db="EMBL/GenBank/DDBJ databases">
        <title>Description of Gramella crocea sp. nov., a new bacterium isolated from activated sludge.</title>
        <authorList>
            <person name="Zhang X."/>
        </authorList>
    </citation>
    <scope>NUCLEOTIDE SEQUENCE</scope>
    <source>
        <strain evidence="2">YB25</strain>
    </source>
</reference>